<feature type="non-terminal residue" evidence="1">
    <location>
        <position position="1"/>
    </location>
</feature>
<reference evidence="1" key="1">
    <citation type="submission" date="2018-05" db="EMBL/GenBank/DDBJ databases">
        <authorList>
            <person name="Lanie J.A."/>
            <person name="Ng W.-L."/>
            <person name="Kazmierczak K.M."/>
            <person name="Andrzejewski T.M."/>
            <person name="Davidsen T.M."/>
            <person name="Wayne K.J."/>
            <person name="Tettelin H."/>
            <person name="Glass J.I."/>
            <person name="Rusch D."/>
            <person name="Podicherti R."/>
            <person name="Tsui H.-C.T."/>
            <person name="Winkler M.E."/>
        </authorList>
    </citation>
    <scope>NUCLEOTIDE SEQUENCE</scope>
</reference>
<protein>
    <recommendedName>
        <fullName evidence="2">DUF4162 domain-containing protein</fullName>
    </recommendedName>
</protein>
<sequence length="93" mass="10057">GDVLRAHIAGPREQVLAALRAVEGVVDVAEDGGGSDTEVVYTVTAVSGEEVHDRVARCVVDGGFRLKELRNLDLTLEDIFLHLTTETEEEVKV</sequence>
<gene>
    <name evidence="1" type="ORF">METZ01_LOCUS331190</name>
</gene>
<proteinExistence type="predicted"/>
<dbReference type="EMBL" id="UINC01110673">
    <property type="protein sequence ID" value="SVC78336.1"/>
    <property type="molecule type" value="Genomic_DNA"/>
</dbReference>
<dbReference type="AlphaFoldDB" id="A0A382PYS4"/>
<accession>A0A382PYS4</accession>
<organism evidence="1">
    <name type="scientific">marine metagenome</name>
    <dbReference type="NCBI Taxonomy" id="408172"/>
    <lineage>
        <taxon>unclassified sequences</taxon>
        <taxon>metagenomes</taxon>
        <taxon>ecological metagenomes</taxon>
    </lineage>
</organism>
<evidence type="ECO:0000313" key="1">
    <source>
        <dbReference type="EMBL" id="SVC78336.1"/>
    </source>
</evidence>
<name>A0A382PYS4_9ZZZZ</name>
<evidence type="ECO:0008006" key="2">
    <source>
        <dbReference type="Google" id="ProtNLM"/>
    </source>
</evidence>